<dbReference type="Proteomes" id="UP000280668">
    <property type="component" value="Unassembled WGS sequence"/>
</dbReference>
<dbReference type="OrthoDB" id="4476615at2"/>
<protein>
    <submittedName>
        <fullName evidence="2">Uncharacterized protein DUF1353</fullName>
    </submittedName>
</protein>
<dbReference type="EMBL" id="RKHK01000001">
    <property type="protein sequence ID" value="ROR72522.1"/>
    <property type="molecule type" value="Genomic_DNA"/>
</dbReference>
<reference evidence="2 3" key="1">
    <citation type="submission" date="2018-11" db="EMBL/GenBank/DDBJ databases">
        <title>Sequencing the genomes of 1000 actinobacteria strains.</title>
        <authorList>
            <person name="Klenk H.-P."/>
        </authorList>
    </citation>
    <scope>NUCLEOTIDE SEQUENCE [LARGE SCALE GENOMIC DNA]</scope>
    <source>
        <strain evidence="2 3">DSM 11294</strain>
    </source>
</reference>
<dbReference type="InterPro" id="IPR010767">
    <property type="entry name" value="Phage_CGC-2007_Cje0229"/>
</dbReference>
<dbReference type="AlphaFoldDB" id="A0A3N2BBH3"/>
<keyword evidence="1" id="KW-0472">Membrane</keyword>
<evidence type="ECO:0000256" key="1">
    <source>
        <dbReference type="SAM" id="Phobius"/>
    </source>
</evidence>
<organism evidence="2 3">
    <name type="scientific">Bogoriella caseilytica</name>
    <dbReference type="NCBI Taxonomy" id="56055"/>
    <lineage>
        <taxon>Bacteria</taxon>
        <taxon>Bacillati</taxon>
        <taxon>Actinomycetota</taxon>
        <taxon>Actinomycetes</taxon>
        <taxon>Micrococcales</taxon>
        <taxon>Bogoriellaceae</taxon>
        <taxon>Bogoriella</taxon>
    </lineage>
</organism>
<feature type="transmembrane region" description="Helical" evidence="1">
    <location>
        <begin position="200"/>
        <end position="229"/>
    </location>
</feature>
<comment type="caution">
    <text evidence="2">The sequence shown here is derived from an EMBL/GenBank/DDBJ whole genome shotgun (WGS) entry which is preliminary data.</text>
</comment>
<keyword evidence="1" id="KW-1133">Transmembrane helix</keyword>
<evidence type="ECO:0000313" key="2">
    <source>
        <dbReference type="EMBL" id="ROR72522.1"/>
    </source>
</evidence>
<dbReference type="Pfam" id="PF07087">
    <property type="entry name" value="DUF1353"/>
    <property type="match status" value="1"/>
</dbReference>
<feature type="transmembrane region" description="Helical" evidence="1">
    <location>
        <begin position="141"/>
        <end position="162"/>
    </location>
</feature>
<feature type="transmembrane region" description="Helical" evidence="1">
    <location>
        <begin position="174"/>
        <end position="194"/>
    </location>
</feature>
<dbReference type="RefSeq" id="WP_123303071.1">
    <property type="nucleotide sequence ID" value="NZ_RKHK01000001.1"/>
</dbReference>
<accession>A0A3N2BBH3</accession>
<keyword evidence="1" id="KW-0812">Transmembrane</keyword>
<gene>
    <name evidence="2" type="ORF">EDD31_0874</name>
</gene>
<name>A0A3N2BBH3_9MICO</name>
<sequence>MPRGSFYDIGDGGPLRVELQSVDGRDFTMLRPFAYRSADFAEPWVIPDDLATFSTDLASVPKIFTWLVPRAGIFTPAALLHDAHVGGHYRGPRIERIESDQIFREAMIVLGTGRVRAWMMWAAVVMATMWTSRRWGWRLPLVGVLATIGTLGTLSTLDLLGVTSLLPWLGQQHLWTDLLIGAGAAIVIPALLSLTWGRLWAAGAITGIAFAFLLHVTVLLAVLTALYLLAERLVSGPRAAREGRAPASPPAH</sequence>
<proteinExistence type="predicted"/>
<keyword evidence="3" id="KW-1185">Reference proteome</keyword>
<evidence type="ECO:0000313" key="3">
    <source>
        <dbReference type="Proteomes" id="UP000280668"/>
    </source>
</evidence>